<dbReference type="InterPro" id="IPR001539">
    <property type="entry name" value="Peptidase_U32"/>
</dbReference>
<gene>
    <name evidence="1" type="ORF">MNBD_GAMMA21-1543</name>
</gene>
<sequence length="314" mass="35867">MKISLGPIQYFWPAQQVYSFYEQVKTWPVDIIYLGENVCAKRRELKLDDWIRIADELTAAGKQVILSTMVLLEADSELSRLKRICENRNYKIEANDLSAVYILNGIKRFVAGPHINIYNVNTLNLLFELGIYRWVMPIELSAQALEKILADKPDELETEVFAYGHIPLSFSARCFTARMHNLPKDQCDFLCKHDQQGISLYTQEQNKLFNINGIQLQSGVPCNLIEAVEQMQVLGVDVVRLSPQANGMQTVVEMFQGAINKTISKNVIESWTSEHAHGNQWCNGYWYGQAGMDWQPQNNVKVDFSVETPVNTVK</sequence>
<dbReference type="InterPro" id="IPR043693">
    <property type="entry name" value="UbiV"/>
</dbReference>
<proteinExistence type="inferred from homology"/>
<dbReference type="NCBIfam" id="NF011991">
    <property type="entry name" value="PRK15447.1"/>
    <property type="match status" value="1"/>
</dbReference>
<dbReference type="InterPro" id="IPR051454">
    <property type="entry name" value="RNA/ubiquinone_mod_enzymes"/>
</dbReference>
<dbReference type="EMBL" id="UOFR01000034">
    <property type="protein sequence ID" value="VAW95776.1"/>
    <property type="molecule type" value="Genomic_DNA"/>
</dbReference>
<dbReference type="PANTHER" id="PTHR30217:SF11">
    <property type="entry name" value="UBIQUINONE BIOSYNTHESIS PROTEIN UBIV"/>
    <property type="match status" value="1"/>
</dbReference>
<name>A0A3B1AST7_9ZZZZ</name>
<dbReference type="GO" id="GO:0006744">
    <property type="term" value="P:ubiquinone biosynthetic process"/>
    <property type="evidence" value="ECO:0007669"/>
    <property type="project" value="InterPro"/>
</dbReference>
<accession>A0A3B1AST7</accession>
<reference evidence="1" key="1">
    <citation type="submission" date="2018-06" db="EMBL/GenBank/DDBJ databases">
        <authorList>
            <person name="Zhirakovskaya E."/>
        </authorList>
    </citation>
    <scope>NUCLEOTIDE SEQUENCE</scope>
</reference>
<evidence type="ECO:0000313" key="1">
    <source>
        <dbReference type="EMBL" id="VAW95776.1"/>
    </source>
</evidence>
<dbReference type="AlphaFoldDB" id="A0A3B1AST7"/>
<protein>
    <submittedName>
        <fullName evidence="1">Uncharacterized peptidase U32 family member YhbV</fullName>
    </submittedName>
</protein>
<dbReference type="PANTHER" id="PTHR30217">
    <property type="entry name" value="PEPTIDASE U32 FAMILY"/>
    <property type="match status" value="1"/>
</dbReference>
<dbReference type="HAMAP" id="MF_02233">
    <property type="entry name" value="UbiV"/>
    <property type="match status" value="1"/>
</dbReference>
<dbReference type="Pfam" id="PF01136">
    <property type="entry name" value="Peptidase_U32"/>
    <property type="match status" value="1"/>
</dbReference>
<organism evidence="1">
    <name type="scientific">hydrothermal vent metagenome</name>
    <dbReference type="NCBI Taxonomy" id="652676"/>
    <lineage>
        <taxon>unclassified sequences</taxon>
        <taxon>metagenomes</taxon>
        <taxon>ecological metagenomes</taxon>
    </lineage>
</organism>